<proteinExistence type="predicted"/>
<keyword evidence="2" id="KW-1185">Reference proteome</keyword>
<reference evidence="1" key="1">
    <citation type="submission" date="2023-04" db="EMBL/GenBank/DDBJ databases">
        <title>A chromosome-level genome assembly of the parasitoid wasp Eretmocerus hayati.</title>
        <authorList>
            <person name="Zhong Y."/>
            <person name="Liu S."/>
            <person name="Liu Y."/>
        </authorList>
    </citation>
    <scope>NUCLEOTIDE SEQUENCE</scope>
    <source>
        <strain evidence="1">ZJU_SS_LIU_2023</strain>
    </source>
</reference>
<evidence type="ECO:0000313" key="1">
    <source>
        <dbReference type="EMBL" id="KAJ8685456.1"/>
    </source>
</evidence>
<dbReference type="EMBL" id="CM056741">
    <property type="protein sequence ID" value="KAJ8685456.1"/>
    <property type="molecule type" value="Genomic_DNA"/>
</dbReference>
<organism evidence="1 2">
    <name type="scientific">Eretmocerus hayati</name>
    <dbReference type="NCBI Taxonomy" id="131215"/>
    <lineage>
        <taxon>Eukaryota</taxon>
        <taxon>Metazoa</taxon>
        <taxon>Ecdysozoa</taxon>
        <taxon>Arthropoda</taxon>
        <taxon>Hexapoda</taxon>
        <taxon>Insecta</taxon>
        <taxon>Pterygota</taxon>
        <taxon>Neoptera</taxon>
        <taxon>Endopterygota</taxon>
        <taxon>Hymenoptera</taxon>
        <taxon>Apocrita</taxon>
        <taxon>Proctotrupomorpha</taxon>
        <taxon>Chalcidoidea</taxon>
        <taxon>Aphelinidae</taxon>
        <taxon>Aphelininae</taxon>
        <taxon>Eretmocerus</taxon>
    </lineage>
</organism>
<dbReference type="Proteomes" id="UP001239111">
    <property type="component" value="Chromosome 1"/>
</dbReference>
<evidence type="ECO:0000313" key="2">
    <source>
        <dbReference type="Proteomes" id="UP001239111"/>
    </source>
</evidence>
<name>A0ACC2PR52_9HYME</name>
<sequence>MNLKIRIHVYQCDEGKERVYLVYELENEKKKSGDSQKIVRLLLLKEDGKMHYCTIRDMSCLIYRQVGNHHGKKYSCDTCQQCFQSQETLDRHSDNCAAINGEPVLLPNEDEEFLKFIDYHKNKPFLCILYLDLECLLQECGGKDHISSDSDEDYDM</sequence>
<accession>A0ACC2PR52</accession>
<comment type="caution">
    <text evidence="1">The sequence shown here is derived from an EMBL/GenBank/DDBJ whole genome shotgun (WGS) entry which is preliminary data.</text>
</comment>
<protein>
    <submittedName>
        <fullName evidence="1">Uncharacterized protein</fullName>
    </submittedName>
</protein>
<gene>
    <name evidence="1" type="ORF">QAD02_021249</name>
</gene>